<dbReference type="STRING" id="29539.SAMN02745716_1741"/>
<keyword evidence="9 13" id="KW-0456">Lyase</keyword>
<dbReference type="PANTHER" id="PTHR42701">
    <property type="entry name" value="IMIDAZOLE GLYCEROL PHOSPHATE SYNTHASE SUBUNIT HISH"/>
    <property type="match status" value="1"/>
</dbReference>
<comment type="subunit">
    <text evidence="3 13">Heterodimer of HisH and HisF.</text>
</comment>
<feature type="active site" evidence="13 14">
    <location>
        <position position="195"/>
    </location>
</feature>
<evidence type="ECO:0000256" key="11">
    <source>
        <dbReference type="ARBA" id="ARBA00047838"/>
    </source>
</evidence>
<evidence type="ECO:0000256" key="9">
    <source>
        <dbReference type="ARBA" id="ARBA00023239"/>
    </source>
</evidence>
<evidence type="ECO:0000313" key="17">
    <source>
        <dbReference type="Proteomes" id="UP000222056"/>
    </source>
</evidence>
<dbReference type="GO" id="GO:0016829">
    <property type="term" value="F:lyase activity"/>
    <property type="evidence" value="ECO:0007669"/>
    <property type="project" value="UniProtKB-KW"/>
</dbReference>
<dbReference type="InterPro" id="IPR029062">
    <property type="entry name" value="Class_I_gatase-like"/>
</dbReference>
<feature type="domain" description="Glutamine amidotransferase" evidence="15">
    <location>
        <begin position="14"/>
        <end position="209"/>
    </location>
</feature>
<dbReference type="HAMAP" id="MF_00278">
    <property type="entry name" value="HisH"/>
    <property type="match status" value="1"/>
</dbReference>
<name>A0A1H6FVG7_THEAL</name>
<comment type="catalytic activity">
    <reaction evidence="12 13">
        <text>L-glutamine + H2O = L-glutamate + NH4(+)</text>
        <dbReference type="Rhea" id="RHEA:15889"/>
        <dbReference type="ChEBI" id="CHEBI:15377"/>
        <dbReference type="ChEBI" id="CHEBI:28938"/>
        <dbReference type="ChEBI" id="CHEBI:29985"/>
        <dbReference type="ChEBI" id="CHEBI:58359"/>
        <dbReference type="EC" id="3.5.1.2"/>
    </reaction>
</comment>
<dbReference type="SUPFAM" id="SSF52317">
    <property type="entry name" value="Class I glutamine amidotransferase-like"/>
    <property type="match status" value="1"/>
</dbReference>
<dbReference type="Pfam" id="PF00117">
    <property type="entry name" value="GATase"/>
    <property type="match status" value="1"/>
</dbReference>
<dbReference type="PROSITE" id="PS51273">
    <property type="entry name" value="GATASE_TYPE_1"/>
    <property type="match status" value="1"/>
</dbReference>
<dbReference type="PANTHER" id="PTHR42701:SF1">
    <property type="entry name" value="IMIDAZOLE GLYCEROL PHOSPHATE SYNTHASE SUBUNIT HISH"/>
    <property type="match status" value="1"/>
</dbReference>
<protein>
    <recommendedName>
        <fullName evidence="13">Imidazole glycerol phosphate synthase subunit HisH</fullName>
        <ecNumber evidence="13">4.3.2.10</ecNumber>
    </recommendedName>
    <alternativeName>
        <fullName evidence="13">IGP synthase glutaminase subunit</fullName>
        <ecNumber evidence="13">3.5.1.2</ecNumber>
    </alternativeName>
    <alternativeName>
        <fullName evidence="13">IGP synthase subunit HisH</fullName>
    </alternativeName>
    <alternativeName>
        <fullName evidence="13">ImGP synthase subunit HisH</fullName>
        <shortName evidence="13">IGPS subunit HisH</shortName>
    </alternativeName>
</protein>
<evidence type="ECO:0000256" key="3">
    <source>
        <dbReference type="ARBA" id="ARBA00011152"/>
    </source>
</evidence>
<comment type="subcellular location">
    <subcellularLocation>
        <location evidence="1 13">Cytoplasm</location>
    </subcellularLocation>
</comment>
<comment type="pathway">
    <text evidence="2 13">Amino-acid biosynthesis; L-histidine biosynthesis; L-histidine from 5-phospho-alpha-D-ribose 1-diphosphate: step 5/9.</text>
</comment>
<gene>
    <name evidence="13" type="primary">hisH</name>
    <name evidence="16" type="ORF">SAMN02745716_1741</name>
</gene>
<evidence type="ECO:0000256" key="7">
    <source>
        <dbReference type="ARBA" id="ARBA00022962"/>
    </source>
</evidence>
<accession>A0A1H6FVG7</accession>
<dbReference type="RefSeq" id="WP_093118202.1">
    <property type="nucleotide sequence ID" value="NZ_FNWJ01000002.1"/>
</dbReference>
<dbReference type="Proteomes" id="UP000222056">
    <property type="component" value="Unassembled WGS sequence"/>
</dbReference>
<dbReference type="EC" id="4.3.2.10" evidence="13"/>
<dbReference type="InterPro" id="IPR017926">
    <property type="entry name" value="GATASE"/>
</dbReference>
<dbReference type="PIRSF" id="PIRSF000495">
    <property type="entry name" value="Amidotransf_hisH"/>
    <property type="match status" value="1"/>
</dbReference>
<dbReference type="GO" id="GO:0004359">
    <property type="term" value="F:glutaminase activity"/>
    <property type="evidence" value="ECO:0007669"/>
    <property type="project" value="UniProtKB-EC"/>
</dbReference>
<keyword evidence="4 13" id="KW-0963">Cytoplasm</keyword>
<reference evidence="17" key="1">
    <citation type="submission" date="2016-10" db="EMBL/GenBank/DDBJ databases">
        <authorList>
            <person name="Varghese N."/>
            <person name="Submissions S."/>
        </authorList>
    </citation>
    <scope>NUCLEOTIDE SEQUENCE [LARGE SCALE GENOMIC DNA]</scope>
    <source>
        <strain evidence="17">ATCC 35263</strain>
    </source>
</reference>
<evidence type="ECO:0000313" key="16">
    <source>
        <dbReference type="EMBL" id="SEH14801.1"/>
    </source>
</evidence>
<dbReference type="UniPathway" id="UPA00031">
    <property type="reaction ID" value="UER00010"/>
</dbReference>
<dbReference type="Gene3D" id="3.40.50.880">
    <property type="match status" value="1"/>
</dbReference>
<dbReference type="GO" id="GO:0005737">
    <property type="term" value="C:cytoplasm"/>
    <property type="evidence" value="ECO:0007669"/>
    <property type="project" value="UniProtKB-SubCell"/>
</dbReference>
<dbReference type="AlphaFoldDB" id="A0A1H6FVG7"/>
<dbReference type="EMBL" id="FNWJ01000002">
    <property type="protein sequence ID" value="SEH14801.1"/>
    <property type="molecule type" value="Genomic_DNA"/>
</dbReference>
<comment type="catalytic activity">
    <reaction evidence="11 13">
        <text>5-[(5-phospho-1-deoxy-D-ribulos-1-ylimino)methylamino]-1-(5-phospho-beta-D-ribosyl)imidazole-4-carboxamide + L-glutamine = D-erythro-1-(imidazol-4-yl)glycerol 3-phosphate + 5-amino-1-(5-phospho-beta-D-ribosyl)imidazole-4-carboxamide + L-glutamate + H(+)</text>
        <dbReference type="Rhea" id="RHEA:24793"/>
        <dbReference type="ChEBI" id="CHEBI:15378"/>
        <dbReference type="ChEBI" id="CHEBI:29985"/>
        <dbReference type="ChEBI" id="CHEBI:58278"/>
        <dbReference type="ChEBI" id="CHEBI:58359"/>
        <dbReference type="ChEBI" id="CHEBI:58475"/>
        <dbReference type="ChEBI" id="CHEBI:58525"/>
        <dbReference type="EC" id="4.3.2.10"/>
    </reaction>
</comment>
<dbReference type="GO" id="GO:0000105">
    <property type="term" value="P:L-histidine biosynthetic process"/>
    <property type="evidence" value="ECO:0007669"/>
    <property type="project" value="UniProtKB-UniRule"/>
</dbReference>
<evidence type="ECO:0000256" key="1">
    <source>
        <dbReference type="ARBA" id="ARBA00004496"/>
    </source>
</evidence>
<proteinExistence type="inferred from homology"/>
<dbReference type="NCBIfam" id="TIGR01855">
    <property type="entry name" value="IMP_synth_hisH"/>
    <property type="match status" value="1"/>
</dbReference>
<comment type="function">
    <text evidence="10 13">IGPS catalyzes the conversion of PRFAR and glutamine to IGP, AICAR and glutamate. The HisH subunit catalyzes the hydrolysis of glutamine to glutamate and ammonia as part of the synthesis of IGP and AICAR. The resulting ammonia molecule is channeled to the active site of HisF.</text>
</comment>
<keyword evidence="5 13" id="KW-0028">Amino-acid biosynthesis</keyword>
<dbReference type="OrthoDB" id="9807137at2"/>
<feature type="active site" description="Nucleophile" evidence="13 14">
    <location>
        <position position="90"/>
    </location>
</feature>
<evidence type="ECO:0000256" key="4">
    <source>
        <dbReference type="ARBA" id="ARBA00022490"/>
    </source>
</evidence>
<evidence type="ECO:0000256" key="5">
    <source>
        <dbReference type="ARBA" id="ARBA00022605"/>
    </source>
</evidence>
<keyword evidence="8 13" id="KW-0368">Histidine biosynthesis</keyword>
<evidence type="ECO:0000256" key="12">
    <source>
        <dbReference type="ARBA" id="ARBA00049534"/>
    </source>
</evidence>
<keyword evidence="7 13" id="KW-0315">Glutamine amidotransferase</keyword>
<evidence type="ECO:0000259" key="15">
    <source>
        <dbReference type="Pfam" id="PF00117"/>
    </source>
</evidence>
<keyword evidence="6 13" id="KW-0378">Hydrolase</keyword>
<organism evidence="16 17">
    <name type="scientific">Thermoleophilum album</name>
    <dbReference type="NCBI Taxonomy" id="29539"/>
    <lineage>
        <taxon>Bacteria</taxon>
        <taxon>Bacillati</taxon>
        <taxon>Actinomycetota</taxon>
        <taxon>Thermoleophilia</taxon>
        <taxon>Thermoleophilales</taxon>
        <taxon>Thermoleophilaceae</taxon>
        <taxon>Thermoleophilum</taxon>
    </lineage>
</organism>
<evidence type="ECO:0000256" key="2">
    <source>
        <dbReference type="ARBA" id="ARBA00005091"/>
    </source>
</evidence>
<keyword evidence="17" id="KW-1185">Reference proteome</keyword>
<dbReference type="GO" id="GO:0000107">
    <property type="term" value="F:imidazoleglycerol-phosphate synthase activity"/>
    <property type="evidence" value="ECO:0007669"/>
    <property type="project" value="UniProtKB-UniRule"/>
</dbReference>
<evidence type="ECO:0000256" key="6">
    <source>
        <dbReference type="ARBA" id="ARBA00022801"/>
    </source>
</evidence>
<evidence type="ECO:0000256" key="8">
    <source>
        <dbReference type="ARBA" id="ARBA00023102"/>
    </source>
</evidence>
<keyword evidence="16" id="KW-0808">Transferase</keyword>
<sequence>MSAGPGGARRPTVVVVDYGMGNLRSVEKALEHVGATPVVSGDPAVVERALGVVLPGVGAFPRAAEELRARGLERPLREAGESGVPLLGICLGMQLLFERSQELGGGEGLGLLPGSVEPLRAPGLKVPHIGWNFVERRRDCWLLEGLPERCAFYHVHSFAARPRRREDIVGVARYGEDFVSAVERGNLSGVQFHPEKSGPAGLRVLANFVQLCAERQEAA</sequence>
<dbReference type="CDD" id="cd01748">
    <property type="entry name" value="GATase1_IGP_Synthase"/>
    <property type="match status" value="1"/>
</dbReference>
<evidence type="ECO:0000256" key="13">
    <source>
        <dbReference type="HAMAP-Rule" id="MF_00278"/>
    </source>
</evidence>
<feature type="active site" evidence="13 14">
    <location>
        <position position="193"/>
    </location>
</feature>
<dbReference type="FunFam" id="3.40.50.880:FF:000009">
    <property type="entry name" value="Imidazole glycerol phosphate synthase subunit HisH"/>
    <property type="match status" value="1"/>
</dbReference>
<dbReference type="InterPro" id="IPR010139">
    <property type="entry name" value="Imidazole-glycPsynth_HisH"/>
</dbReference>
<evidence type="ECO:0000256" key="14">
    <source>
        <dbReference type="PIRSR" id="PIRSR000495-1"/>
    </source>
</evidence>
<evidence type="ECO:0000256" key="10">
    <source>
        <dbReference type="ARBA" id="ARBA00025299"/>
    </source>
</evidence>
<dbReference type="EC" id="3.5.1.2" evidence="13"/>